<protein>
    <submittedName>
        <fullName evidence="2">Hint domain-containing protein</fullName>
    </submittedName>
</protein>
<reference evidence="3" key="1">
    <citation type="submission" date="2016-10" db="EMBL/GenBank/DDBJ databases">
        <authorList>
            <person name="Varghese N."/>
            <person name="Submissions S."/>
        </authorList>
    </citation>
    <scope>NUCLEOTIDE SEQUENCE [LARGE SCALE GENOMIC DNA]</scope>
    <source>
        <strain evidence="3">JCM 10271</strain>
    </source>
</reference>
<proteinExistence type="predicted"/>
<dbReference type="Proteomes" id="UP000243106">
    <property type="component" value="Unassembled WGS sequence"/>
</dbReference>
<evidence type="ECO:0000313" key="3">
    <source>
        <dbReference type="Proteomes" id="UP000243106"/>
    </source>
</evidence>
<dbReference type="EMBL" id="FOXV01000004">
    <property type="protein sequence ID" value="SFQ37621.1"/>
    <property type="molecule type" value="Genomic_DNA"/>
</dbReference>
<dbReference type="AlphaFoldDB" id="A0A1I5Y053"/>
<evidence type="ECO:0000259" key="1">
    <source>
        <dbReference type="Pfam" id="PF13403"/>
    </source>
</evidence>
<sequence length="256" mass="28094">MYNAGTPRPLRVSQESFARPVGRPRRAVSLMRRYEAAALLPDLSVQHVTRTAPAHPIFEETAAGFARGTLLQTPSGPVAVEDLLPGDYVETSDGAEPVLWIGSTTYVPRVEDSESILTTLYRVTGGAFGPDQHGADMVFGPAARFRIRRDKFRETIGHDSVFVPLADYADGDRVIPVQPGGSVQMYHVALREHKSLRIGDFEIESYHPGPGLRRELGPALMETFLSLFPNLSAIEDFGELSCPRTSREAVLRLAGH</sequence>
<accession>A0A1I5Y053</accession>
<evidence type="ECO:0000313" key="2">
    <source>
        <dbReference type="EMBL" id="SFQ37621.1"/>
    </source>
</evidence>
<dbReference type="STRING" id="93684.SAMN05421853_104258"/>
<keyword evidence="3" id="KW-1185">Reference proteome</keyword>
<dbReference type="SUPFAM" id="SSF51294">
    <property type="entry name" value="Hedgehog/intein (Hint) domain"/>
    <property type="match status" value="1"/>
</dbReference>
<gene>
    <name evidence="2" type="ORF">SAMN05421853_104258</name>
</gene>
<name>A0A1I5Y053_9RHOB</name>
<dbReference type="InterPro" id="IPR036844">
    <property type="entry name" value="Hint_dom_sf"/>
</dbReference>
<dbReference type="InterPro" id="IPR028992">
    <property type="entry name" value="Hedgehog/Intein_dom"/>
</dbReference>
<feature type="domain" description="Hedgehog/Intein (Hint)" evidence="1">
    <location>
        <begin position="64"/>
        <end position="209"/>
    </location>
</feature>
<organism evidence="2 3">
    <name type="scientific">Roseivivax halotolerans</name>
    <dbReference type="NCBI Taxonomy" id="93684"/>
    <lineage>
        <taxon>Bacteria</taxon>
        <taxon>Pseudomonadati</taxon>
        <taxon>Pseudomonadota</taxon>
        <taxon>Alphaproteobacteria</taxon>
        <taxon>Rhodobacterales</taxon>
        <taxon>Roseobacteraceae</taxon>
        <taxon>Roseivivax</taxon>
    </lineage>
</organism>
<dbReference type="Pfam" id="PF13403">
    <property type="entry name" value="Hint_2"/>
    <property type="match status" value="1"/>
</dbReference>